<dbReference type="STRING" id="279824.SAMN03080617_01884"/>
<dbReference type="EMBL" id="FMXE01000011">
    <property type="protein sequence ID" value="SDA71694.1"/>
    <property type="molecule type" value="Genomic_DNA"/>
</dbReference>
<dbReference type="OrthoDB" id="667380at2"/>
<gene>
    <name evidence="1" type="ORF">SAMN03080617_01884</name>
</gene>
<sequence>MNEFKSKVYQTALSQLKQKEALLSQERKNIIESILEEEKNSAGDKYETSRETITQDLNTIEKQIKQSKMDLDEIYRLQAIKDTPVSVQEGALIKLGADWFLLAISIGQVNVDDTKVFLMSKNSPLGELLIGKKKKEQVNFRGKLMSIEELV</sequence>
<dbReference type="RefSeq" id="WP_092729690.1">
    <property type="nucleotide sequence ID" value="NZ_FMXE01000011.1"/>
</dbReference>
<dbReference type="Proteomes" id="UP000198756">
    <property type="component" value="Unassembled WGS sequence"/>
</dbReference>
<organism evidence="1 2">
    <name type="scientific">Algoriphagus alkaliphilus</name>
    <dbReference type="NCBI Taxonomy" id="279824"/>
    <lineage>
        <taxon>Bacteria</taxon>
        <taxon>Pseudomonadati</taxon>
        <taxon>Bacteroidota</taxon>
        <taxon>Cytophagia</taxon>
        <taxon>Cytophagales</taxon>
        <taxon>Cyclobacteriaceae</taxon>
        <taxon>Algoriphagus</taxon>
    </lineage>
</organism>
<accession>A0A1G5XP48</accession>
<keyword evidence="2" id="KW-1185">Reference proteome</keyword>
<evidence type="ECO:0000313" key="2">
    <source>
        <dbReference type="Proteomes" id="UP000198756"/>
    </source>
</evidence>
<protein>
    <recommendedName>
        <fullName evidence="3">Transcription elongation factor, GreA/GreB, C-term</fullName>
    </recommendedName>
</protein>
<dbReference type="AlphaFoldDB" id="A0A1G5XP48"/>
<evidence type="ECO:0000313" key="1">
    <source>
        <dbReference type="EMBL" id="SDA71694.1"/>
    </source>
</evidence>
<name>A0A1G5XP48_9BACT</name>
<evidence type="ECO:0008006" key="3">
    <source>
        <dbReference type="Google" id="ProtNLM"/>
    </source>
</evidence>
<reference evidence="2" key="1">
    <citation type="submission" date="2016-10" db="EMBL/GenBank/DDBJ databases">
        <authorList>
            <person name="Varghese N."/>
            <person name="Submissions S."/>
        </authorList>
    </citation>
    <scope>NUCLEOTIDE SEQUENCE [LARGE SCALE GENOMIC DNA]</scope>
    <source>
        <strain evidence="2">DSM 22703</strain>
    </source>
</reference>
<proteinExistence type="predicted"/>